<dbReference type="PANTHER" id="PTHR39161">
    <property type="entry name" value="ADAPTER PROTEIN MECA"/>
    <property type="match status" value="1"/>
</dbReference>
<evidence type="ECO:0000313" key="5">
    <source>
        <dbReference type="EMBL" id="MFD2617099.1"/>
    </source>
</evidence>
<comment type="function">
    <text evidence="4">Enables the recognition and targeting of unfolded and aggregated proteins to the ClpC protease or to other proteins involved in proteolysis. Acts negatively in the development of competence by binding ComK and recruiting it to the ClpCP protease. When overexpressed, inhibits sporulation. Also involved in Spx degradation by ClpC.</text>
</comment>
<dbReference type="PANTHER" id="PTHR39161:SF1">
    <property type="entry name" value="ADAPTER PROTEIN MECA 1"/>
    <property type="match status" value="1"/>
</dbReference>
<dbReference type="HAMAP" id="MF_01124">
    <property type="entry name" value="MecA"/>
    <property type="match status" value="1"/>
</dbReference>
<dbReference type="InterPro" id="IPR008681">
    <property type="entry name" value="Neg-reg_MecA"/>
</dbReference>
<keyword evidence="4" id="KW-0749">Sporulation</keyword>
<comment type="similarity">
    <text evidence="1 4">Belongs to the MecA family.</text>
</comment>
<evidence type="ECO:0000256" key="2">
    <source>
        <dbReference type="ARBA" id="ARBA00011738"/>
    </source>
</evidence>
<dbReference type="InterPro" id="IPR038471">
    <property type="entry name" value="MecA_C_sf"/>
</dbReference>
<comment type="caution">
    <text evidence="5">The sequence shown here is derived from an EMBL/GenBank/DDBJ whole genome shotgun (WGS) entry which is preliminary data.</text>
</comment>
<evidence type="ECO:0000256" key="3">
    <source>
        <dbReference type="ARBA" id="ARBA00023287"/>
    </source>
</evidence>
<keyword evidence="3 4" id="KW-0178">Competence</keyword>
<dbReference type="Gene3D" id="3.30.70.1950">
    <property type="match status" value="1"/>
</dbReference>
<dbReference type="EMBL" id="JBHUMR010000008">
    <property type="protein sequence ID" value="MFD2617099.1"/>
    <property type="molecule type" value="Genomic_DNA"/>
</dbReference>
<evidence type="ECO:0000256" key="1">
    <source>
        <dbReference type="ARBA" id="ARBA00005397"/>
    </source>
</evidence>
<gene>
    <name evidence="4 5" type="primary">mecA</name>
    <name evidence="5" type="ORF">ACFSTF_07215</name>
</gene>
<dbReference type="NCBIfam" id="NF002644">
    <property type="entry name" value="PRK02315.1-5"/>
    <property type="match status" value="1"/>
</dbReference>
<evidence type="ECO:0000313" key="6">
    <source>
        <dbReference type="Proteomes" id="UP001597458"/>
    </source>
</evidence>
<protein>
    <recommendedName>
        <fullName evidence="4">Adapter protein MecA</fullName>
    </recommendedName>
</protein>
<accession>A0ABW5PQF0</accession>
<keyword evidence="6" id="KW-1185">Reference proteome</keyword>
<comment type="subunit">
    <text evidence="2 4">Homodimer.</text>
</comment>
<reference evidence="6" key="1">
    <citation type="journal article" date="2019" name="Int. J. Syst. Evol. Microbiol.">
        <title>The Global Catalogue of Microorganisms (GCM) 10K type strain sequencing project: providing services to taxonomists for standard genome sequencing and annotation.</title>
        <authorList>
            <consortium name="The Broad Institute Genomics Platform"/>
            <consortium name="The Broad Institute Genome Sequencing Center for Infectious Disease"/>
            <person name="Wu L."/>
            <person name="Ma J."/>
        </authorList>
    </citation>
    <scope>NUCLEOTIDE SEQUENCE [LARGE SCALE GENOMIC DNA]</scope>
    <source>
        <strain evidence="6">TISTR 2241</strain>
    </source>
</reference>
<evidence type="ECO:0000256" key="4">
    <source>
        <dbReference type="HAMAP-Rule" id="MF_01124"/>
    </source>
</evidence>
<organism evidence="5 6">
    <name type="scientific">Terrilactibacillus laevilacticus</name>
    <dbReference type="NCBI Taxonomy" id="1380157"/>
    <lineage>
        <taxon>Bacteria</taxon>
        <taxon>Bacillati</taxon>
        <taxon>Bacillota</taxon>
        <taxon>Bacilli</taxon>
        <taxon>Bacillales</taxon>
        <taxon>Bacillaceae</taxon>
        <taxon>Terrilactibacillus</taxon>
    </lineage>
</organism>
<dbReference type="Proteomes" id="UP001597458">
    <property type="component" value="Unassembled WGS sequence"/>
</dbReference>
<comment type="domain">
    <text evidence="4">The N-terminal domain has binding sites for ComK and probably for unfolded/aggregated proteins; the C-terminal domain interacts with ClpC.</text>
</comment>
<dbReference type="Pfam" id="PF05389">
    <property type="entry name" value="MecA"/>
    <property type="match status" value="1"/>
</dbReference>
<name>A0ABW5PQF0_9BACI</name>
<proteinExistence type="inferred from homology"/>
<dbReference type="PIRSF" id="PIRSF029008">
    <property type="entry name" value="MecA"/>
    <property type="match status" value="1"/>
</dbReference>
<sequence length="258" mass="30520">MGKIYHTIEVQDDDVVPLWNRCSPQYIEEGRVIMKIERINENTLKFYISYLDIETRGFDREEIWYNRERSEELFWQMMDEAHNQESFPLEGPLWIQVQALEKGMEIIVTRAKVSQDGTNLELPISPEKHLDIPVKDGLEQLINEQLTIDSKDEQEDSANEAESLSFMICFKNFEDLISLSQIFVENNLFNTSLYAFDNQYFLNVEFNDFLEEIDQDNCLSIILEYGFESNRTLAYLQEYGKPVFEKEVLSNIRKKFTK</sequence>